<dbReference type="KEGG" id="fro:AALO17_06260"/>
<feature type="domain" description="DUF6431" evidence="1">
    <location>
        <begin position="43"/>
        <end position="131"/>
    </location>
</feature>
<organism evidence="2 3">
    <name type="scientific">Faecalibaculum rodentium</name>
    <dbReference type="NCBI Taxonomy" id="1702221"/>
    <lineage>
        <taxon>Bacteria</taxon>
        <taxon>Bacillati</taxon>
        <taxon>Bacillota</taxon>
        <taxon>Erysipelotrichia</taxon>
        <taxon>Erysipelotrichales</taxon>
        <taxon>Erysipelotrichaceae</taxon>
        <taxon>Faecalibaculum</taxon>
    </lineage>
</organism>
<dbReference type="STRING" id="1702221.AALO17_06260"/>
<dbReference type="EMBL" id="CP011391">
    <property type="protein sequence ID" value="AMK53760.1"/>
    <property type="molecule type" value="Genomic_DNA"/>
</dbReference>
<gene>
    <name evidence="2" type="ORF">AALO17_06260</name>
</gene>
<dbReference type="Proteomes" id="UP000069771">
    <property type="component" value="Chromosome"/>
</dbReference>
<evidence type="ECO:0000259" key="1">
    <source>
        <dbReference type="Pfam" id="PF20020"/>
    </source>
</evidence>
<reference evidence="2 3" key="1">
    <citation type="journal article" date="2016" name="Gut Pathog.">
        <title>Whole genome sequencing of "Faecalibaculum rodentium" ALO17, isolated from C57BL/6J laboratory mouse feces.</title>
        <authorList>
            <person name="Lim S."/>
            <person name="Chang D.H."/>
            <person name="Ahn S."/>
            <person name="Kim B.C."/>
        </authorList>
    </citation>
    <scope>NUCLEOTIDE SEQUENCE [LARGE SCALE GENOMIC DNA]</scope>
    <source>
        <strain evidence="2 3">Alo17</strain>
    </source>
</reference>
<name>A0A140DSY3_9FIRM</name>
<evidence type="ECO:0000313" key="2">
    <source>
        <dbReference type="EMBL" id="AMK53760.1"/>
    </source>
</evidence>
<dbReference type="AlphaFoldDB" id="A0A140DSY3"/>
<proteinExistence type="predicted"/>
<protein>
    <recommendedName>
        <fullName evidence="1">DUF6431 domain-containing protein</fullName>
    </recommendedName>
</protein>
<keyword evidence="3" id="KW-1185">Reference proteome</keyword>
<dbReference type="Pfam" id="PF20020">
    <property type="entry name" value="DUF6431"/>
    <property type="match status" value="1"/>
</dbReference>
<dbReference type="InterPro" id="IPR045536">
    <property type="entry name" value="DUF6431"/>
</dbReference>
<accession>A0A140DSY3</accession>
<evidence type="ECO:0000313" key="3">
    <source>
        <dbReference type="Proteomes" id="UP000069771"/>
    </source>
</evidence>
<sequence length="203" mass="23120">MSPKDKRLNQIRSLSDISSQEMLQRIYDLLFQAFCSSEKLFVCPFCGHDLHCHGSVPRTIKLPCGTFTISIRRVRCPHCRHVHRVLPDIFIPYYLFSSEDASMALKKSAAGEPLRLADFSPDTESSSLYRFVQDFRRRFPEFPSSGFRSFFSLVPKFIQRLQYETNGSSDTSVSNGAQWGKTMVFPTFLSSESVPPSAILSSR</sequence>